<dbReference type="Proteomes" id="UP000002710">
    <property type="component" value="Chromosome"/>
</dbReference>
<dbReference type="RefSeq" id="WP_011368409.1">
    <property type="nucleotide sequence ID" value="NC_007519.1"/>
</dbReference>
<evidence type="ECO:0000313" key="2">
    <source>
        <dbReference type="Proteomes" id="UP000002710"/>
    </source>
</evidence>
<gene>
    <name evidence="1" type="ordered locus">Dde_2564</name>
</gene>
<dbReference type="KEGG" id="dde:Dde_2564"/>
<keyword evidence="2" id="KW-1185">Reference proteome</keyword>
<sequence>MENTAVQPRNGCEVCGRYAEATGSTRMRELRMVNGRWLCRGCAKHPRMIAGGHIREDKLLNLIENWYG</sequence>
<dbReference type="AlphaFoldDB" id="Q30Y86"/>
<dbReference type="EMBL" id="CP000112">
    <property type="protein sequence ID" value="ABB39360.1"/>
    <property type="molecule type" value="Genomic_DNA"/>
</dbReference>
<name>Q30Y86_OLEA2</name>
<dbReference type="HOGENOM" id="CLU_2787140_0_0_7"/>
<evidence type="ECO:0000313" key="1">
    <source>
        <dbReference type="EMBL" id="ABB39360.1"/>
    </source>
</evidence>
<proteinExistence type="predicted"/>
<protein>
    <submittedName>
        <fullName evidence="1">Uncharacterized protein</fullName>
    </submittedName>
</protein>
<accession>Q30Y86</accession>
<organism evidence="1 2">
    <name type="scientific">Oleidesulfovibrio alaskensis (strain ATCC BAA-1058 / DSM 17464 / G20)</name>
    <name type="common">Desulfovibrio alaskensis</name>
    <dbReference type="NCBI Taxonomy" id="207559"/>
    <lineage>
        <taxon>Bacteria</taxon>
        <taxon>Pseudomonadati</taxon>
        <taxon>Thermodesulfobacteriota</taxon>
        <taxon>Desulfovibrionia</taxon>
        <taxon>Desulfovibrionales</taxon>
        <taxon>Desulfovibrionaceae</taxon>
        <taxon>Oleidesulfovibrio</taxon>
    </lineage>
</organism>
<reference evidence="1 2" key="1">
    <citation type="journal article" date="2011" name="J. Bacteriol.">
        <title>Complete genome sequence and updated annotation of Desulfovibrio alaskensis G20.</title>
        <authorList>
            <person name="Hauser L.J."/>
            <person name="Land M.L."/>
            <person name="Brown S.D."/>
            <person name="Larimer F."/>
            <person name="Keller K.L."/>
            <person name="Rapp-Giles B.J."/>
            <person name="Price M.N."/>
            <person name="Lin M."/>
            <person name="Bruce D.C."/>
            <person name="Detter J.C."/>
            <person name="Tapia R."/>
            <person name="Han C.S."/>
            <person name="Goodwin L.A."/>
            <person name="Cheng J.F."/>
            <person name="Pitluck S."/>
            <person name="Copeland A."/>
            <person name="Lucas S."/>
            <person name="Nolan M."/>
            <person name="Lapidus A.L."/>
            <person name="Palumbo A.V."/>
            <person name="Wall J.D."/>
        </authorList>
    </citation>
    <scope>NUCLEOTIDE SEQUENCE [LARGE SCALE GENOMIC DNA]</scope>
    <source>
        <strain evidence="2">ATCC BAA 1058 / DSM 17464 / G20</strain>
    </source>
</reference>